<dbReference type="EMBL" id="JAAKZV010000071">
    <property type="protein sequence ID" value="NGN65749.1"/>
    <property type="molecule type" value="Genomic_DNA"/>
</dbReference>
<name>A0A6G4U0F4_9ACTN</name>
<feature type="transmembrane region" description="Helical" evidence="3">
    <location>
        <begin position="341"/>
        <end position="362"/>
    </location>
</feature>
<feature type="transmembrane region" description="Helical" evidence="3">
    <location>
        <begin position="607"/>
        <end position="628"/>
    </location>
</feature>
<dbReference type="AlphaFoldDB" id="A0A6G4U0F4"/>
<dbReference type="GO" id="GO:0016020">
    <property type="term" value="C:membrane"/>
    <property type="evidence" value="ECO:0007669"/>
    <property type="project" value="InterPro"/>
</dbReference>
<reference evidence="6 7" key="1">
    <citation type="submission" date="2020-02" db="EMBL/GenBank/DDBJ databases">
        <title>Whole-genome analyses of novel actinobacteria.</title>
        <authorList>
            <person name="Sahin N."/>
        </authorList>
    </citation>
    <scope>NUCLEOTIDE SEQUENCE [LARGE SCALE GENOMIC DNA]</scope>
    <source>
        <strain evidence="6 7">A7024</strain>
    </source>
</reference>
<keyword evidence="1 3" id="KW-0812">Transmembrane</keyword>
<dbReference type="PANTHER" id="PTHR32089:SF70">
    <property type="entry name" value="ENERGY TAXIS MODULATING METHYL ACCEPTING SENSORY TRANSDUCER"/>
    <property type="match status" value="1"/>
</dbReference>
<feature type="chain" id="PRO_5038678874" evidence="4">
    <location>
        <begin position="21"/>
        <end position="694"/>
    </location>
</feature>
<dbReference type="PANTHER" id="PTHR32089">
    <property type="entry name" value="METHYL-ACCEPTING CHEMOTAXIS PROTEIN MCPB"/>
    <property type="match status" value="1"/>
</dbReference>
<keyword evidence="3" id="KW-0472">Membrane</keyword>
<evidence type="ECO:0000256" key="3">
    <source>
        <dbReference type="SAM" id="Phobius"/>
    </source>
</evidence>
<feature type="domain" description="HAMP" evidence="5">
    <location>
        <begin position="625"/>
        <end position="677"/>
    </location>
</feature>
<evidence type="ECO:0000256" key="1">
    <source>
        <dbReference type="ARBA" id="ARBA00022692"/>
    </source>
</evidence>
<dbReference type="Pfam" id="PF00672">
    <property type="entry name" value="HAMP"/>
    <property type="match status" value="1"/>
</dbReference>
<evidence type="ECO:0000256" key="4">
    <source>
        <dbReference type="SAM" id="SignalP"/>
    </source>
</evidence>
<dbReference type="InterPro" id="IPR003660">
    <property type="entry name" value="HAMP_dom"/>
</dbReference>
<organism evidence="6 7">
    <name type="scientific">Streptomyces coryli</name>
    <dbReference type="NCBI Taxonomy" id="1128680"/>
    <lineage>
        <taxon>Bacteria</taxon>
        <taxon>Bacillati</taxon>
        <taxon>Actinomycetota</taxon>
        <taxon>Actinomycetes</taxon>
        <taxon>Kitasatosporales</taxon>
        <taxon>Streptomycetaceae</taxon>
        <taxon>Streptomyces</taxon>
    </lineage>
</organism>
<sequence>MRLPIALLAALLLGVCALTAVTVGDGDDGPVSQSVLDAQQFIAEDGAGTVGSALGQHLQDLPRAARLFAAGPAEPPRRTVAAIAGSYQKWRGLALVEPATGRPLAAAGEGVPLAGPLMPAPRARITPLPDGQARLVTYAPFRRPGQPERLLVAAGALRLPPEGEGRTTFVTGPGGRVLAASGERWADPRLRRLVSAAAPQHRAVARADGAGGRHLVLGSAPVAEGRAVARFGLTVTTAVDLPPGTAAWDLPRLALLGALSLLVVAVAVTLLLLIGVQRPVLRLQAASRRLVRGEIDEPVRVRGWGEPRRMAAALEALRLALRGEQRPYCPREKRLTGISSVRASALLCTALVAGWAVALPLLTHADADDRVRERTAREQLARDQAYRTHATAERMRRLVLEAAADLSSLAPSVRTSSYRAGELLKEAVAGGGPWRSLYVLDRGGRVLTRAGQAPTGYRWPAALPAQSAVLQLNHSGKEPATAAVAPLGGRAVLVGELRPSVLSAPLQHQGIGRAWLVDARDRVIGGNRGFTAFEPLPGRGLFSVLTEWSTDSSLGDLLRGADAPVLAADAPLTGPGPVAALGWRVVTEKPLSWAALPSYETERRCQLAGLLALIAALLCAGWLHLIVLRPLREADRAAAALAEGDRKAVLYPRHEDEVGAIMRNLELLRRRLNERDRTEADVPAQQPEPAYAER</sequence>
<accession>A0A6G4U0F4</accession>
<dbReference type="Gene3D" id="6.10.340.10">
    <property type="match status" value="1"/>
</dbReference>
<feature type="domain" description="HAMP" evidence="5">
    <location>
        <begin position="274"/>
        <end position="326"/>
    </location>
</feature>
<dbReference type="SUPFAM" id="SSF158472">
    <property type="entry name" value="HAMP domain-like"/>
    <property type="match status" value="1"/>
</dbReference>
<feature type="transmembrane region" description="Helical" evidence="3">
    <location>
        <begin position="253"/>
        <end position="274"/>
    </location>
</feature>
<dbReference type="Proteomes" id="UP000481583">
    <property type="component" value="Unassembled WGS sequence"/>
</dbReference>
<feature type="signal peptide" evidence="4">
    <location>
        <begin position="1"/>
        <end position="20"/>
    </location>
</feature>
<evidence type="ECO:0000313" key="6">
    <source>
        <dbReference type="EMBL" id="NGN65749.1"/>
    </source>
</evidence>
<evidence type="ECO:0000256" key="2">
    <source>
        <dbReference type="ARBA" id="ARBA00022989"/>
    </source>
</evidence>
<gene>
    <name evidence="6" type="ORF">G5C51_17820</name>
</gene>
<keyword evidence="4" id="KW-0732">Signal</keyword>
<dbReference type="GO" id="GO:0007165">
    <property type="term" value="P:signal transduction"/>
    <property type="evidence" value="ECO:0007669"/>
    <property type="project" value="InterPro"/>
</dbReference>
<keyword evidence="7" id="KW-1185">Reference proteome</keyword>
<proteinExistence type="predicted"/>
<dbReference type="SMART" id="SM00304">
    <property type="entry name" value="HAMP"/>
    <property type="match status" value="2"/>
</dbReference>
<keyword evidence="2 3" id="KW-1133">Transmembrane helix</keyword>
<evidence type="ECO:0000259" key="5">
    <source>
        <dbReference type="PROSITE" id="PS50885"/>
    </source>
</evidence>
<evidence type="ECO:0000313" key="7">
    <source>
        <dbReference type="Proteomes" id="UP000481583"/>
    </source>
</evidence>
<comment type="caution">
    <text evidence="6">The sequence shown here is derived from an EMBL/GenBank/DDBJ whole genome shotgun (WGS) entry which is preliminary data.</text>
</comment>
<dbReference type="RefSeq" id="WP_165238486.1">
    <property type="nucleotide sequence ID" value="NZ_JAAKZV010000071.1"/>
</dbReference>
<dbReference type="PROSITE" id="PS50885">
    <property type="entry name" value="HAMP"/>
    <property type="match status" value="2"/>
</dbReference>
<protein>
    <submittedName>
        <fullName evidence="6">HAMP domain-containing protein</fullName>
    </submittedName>
</protein>